<keyword evidence="4" id="KW-1185">Reference proteome</keyword>
<name>A0A0A1SWD0_9HYPO</name>
<proteinExistence type="inferred from homology"/>
<dbReference type="CDD" id="cd07361">
    <property type="entry name" value="MEMO_like"/>
    <property type="match status" value="1"/>
</dbReference>
<gene>
    <name evidence="3" type="ORF">VHEMI04845</name>
</gene>
<evidence type="ECO:0000256" key="2">
    <source>
        <dbReference type="SAM" id="MobiDB-lite"/>
    </source>
</evidence>
<feature type="region of interest" description="Disordered" evidence="2">
    <location>
        <begin position="123"/>
        <end position="144"/>
    </location>
</feature>
<sequence>MSTRPAGKAGSWYDGDPESLDEQLDEFLEAVPDAIDGVSLPVTGARVIIAPHAGYSWSGKCAAWAYKSLDLSNIKRVFLLGPTHTYAFDACHLSTFEKYSTPFGDLTVDRKVIDDIKKEGERLSIPTDDMKKGSPREPRRGGEVHEHSLEMHLPYLYKMCEEKFDDPKYFPVIVPVLIGMRSRVDNMGMDSNQQKKAREADEKDHKEKEANYGRLFAPYLSDPGNAFIVSSDFCHWSFSAFDYAPYSPTNDLNNWTHLYPGDQTPKGPPIHETIKFFDTHAMDTVESGSHAGFCESVKFTGNTICGKHPIGTMLAALEEHAKSQGIQEKIKFKVVQYDRSGLVTKPDGHSVSYVSAYAVV</sequence>
<dbReference type="Pfam" id="PF01875">
    <property type="entry name" value="Memo"/>
    <property type="match status" value="2"/>
</dbReference>
<dbReference type="AlphaFoldDB" id="A0A0A1SWD0"/>
<dbReference type="Proteomes" id="UP000039046">
    <property type="component" value="Unassembled WGS sequence"/>
</dbReference>
<evidence type="ECO:0000313" key="3">
    <source>
        <dbReference type="EMBL" id="CEJ88816.1"/>
    </source>
</evidence>
<accession>A0A0A1SWD0</accession>
<evidence type="ECO:0000313" key="4">
    <source>
        <dbReference type="Proteomes" id="UP000039046"/>
    </source>
</evidence>
<dbReference type="InterPro" id="IPR002737">
    <property type="entry name" value="MEMO1_fam"/>
</dbReference>
<dbReference type="PANTHER" id="PTHR11060">
    <property type="entry name" value="PROTEIN MEMO1"/>
    <property type="match status" value="1"/>
</dbReference>
<dbReference type="NCBIfam" id="TIGR04336">
    <property type="entry name" value="AmmeMemoSam_B"/>
    <property type="match status" value="2"/>
</dbReference>
<dbReference type="HOGENOM" id="CLU_038085_0_0_1"/>
<dbReference type="PANTHER" id="PTHR11060:SF0">
    <property type="entry name" value="PROTEIN MEMO1"/>
    <property type="match status" value="1"/>
</dbReference>
<dbReference type="Gene3D" id="3.40.830.10">
    <property type="entry name" value="LigB-like"/>
    <property type="match status" value="1"/>
</dbReference>
<feature type="compositionally biased region" description="Basic and acidic residues" evidence="2">
    <location>
        <begin position="196"/>
        <end position="206"/>
    </location>
</feature>
<organism evidence="3 4">
    <name type="scientific">[Torrubiella] hemipterigena</name>
    <dbReference type="NCBI Taxonomy" id="1531966"/>
    <lineage>
        <taxon>Eukaryota</taxon>
        <taxon>Fungi</taxon>
        <taxon>Dikarya</taxon>
        <taxon>Ascomycota</taxon>
        <taxon>Pezizomycotina</taxon>
        <taxon>Sordariomycetes</taxon>
        <taxon>Hypocreomycetidae</taxon>
        <taxon>Hypocreales</taxon>
        <taxon>Clavicipitaceae</taxon>
        <taxon>Clavicipitaceae incertae sedis</taxon>
        <taxon>'Torrubiella' clade</taxon>
    </lineage>
</organism>
<feature type="region of interest" description="Disordered" evidence="2">
    <location>
        <begin position="187"/>
        <end position="206"/>
    </location>
</feature>
<dbReference type="STRING" id="1531966.A0A0A1SWD0"/>
<dbReference type="EMBL" id="CDHN01000002">
    <property type="protein sequence ID" value="CEJ88816.1"/>
    <property type="molecule type" value="Genomic_DNA"/>
</dbReference>
<reference evidence="3 4" key="1">
    <citation type="journal article" date="2015" name="Genome Announc.">
        <title>Draft Genome Sequence and Gene Annotation of the Entomopathogenic Fungus Verticillium hemipterigenum.</title>
        <authorList>
            <person name="Horn F."/>
            <person name="Habel A."/>
            <person name="Scharf D.H."/>
            <person name="Dworschak J."/>
            <person name="Brakhage A.A."/>
            <person name="Guthke R."/>
            <person name="Hertweck C."/>
            <person name="Linde J."/>
        </authorList>
    </citation>
    <scope>NUCLEOTIDE SEQUENCE [LARGE SCALE GENOMIC DNA]</scope>
</reference>
<evidence type="ECO:0000256" key="1">
    <source>
        <dbReference type="ARBA" id="ARBA00006315"/>
    </source>
</evidence>
<comment type="similarity">
    <text evidence="1">Belongs to the MEMO1 family.</text>
</comment>
<protein>
    <submittedName>
        <fullName evidence="3">Uncharacterized protein</fullName>
    </submittedName>
</protein>
<dbReference type="OrthoDB" id="417112at2759"/>